<reference evidence="1" key="1">
    <citation type="submission" date="2023-07" db="EMBL/GenBank/DDBJ databases">
        <title>Genomic Encyclopedia of Type Strains, Phase IV (KMG-IV): sequencing the most valuable type-strain genomes for metagenomic binning, comparative biology and taxonomic classification.</title>
        <authorList>
            <person name="Goeker M."/>
        </authorList>
    </citation>
    <scope>NUCLEOTIDE SEQUENCE</scope>
    <source>
        <strain evidence="1">DSM 26174</strain>
    </source>
</reference>
<proteinExistence type="predicted"/>
<protein>
    <submittedName>
        <fullName evidence="1">Uncharacterized protein</fullName>
    </submittedName>
</protein>
<keyword evidence="2" id="KW-1185">Reference proteome</keyword>
<name>A0AAE3XIS8_9BACT</name>
<organism evidence="1 2">
    <name type="scientific">Aureibacter tunicatorum</name>
    <dbReference type="NCBI Taxonomy" id="866807"/>
    <lineage>
        <taxon>Bacteria</taxon>
        <taxon>Pseudomonadati</taxon>
        <taxon>Bacteroidota</taxon>
        <taxon>Cytophagia</taxon>
        <taxon>Cytophagales</taxon>
        <taxon>Persicobacteraceae</taxon>
        <taxon>Aureibacter</taxon>
    </lineage>
</organism>
<evidence type="ECO:0000313" key="2">
    <source>
        <dbReference type="Proteomes" id="UP001185092"/>
    </source>
</evidence>
<dbReference type="Proteomes" id="UP001185092">
    <property type="component" value="Unassembled WGS sequence"/>
</dbReference>
<gene>
    <name evidence="1" type="ORF">HNQ88_001543</name>
</gene>
<evidence type="ECO:0000313" key="1">
    <source>
        <dbReference type="EMBL" id="MDR6238506.1"/>
    </source>
</evidence>
<dbReference type="RefSeq" id="WP_309938017.1">
    <property type="nucleotide sequence ID" value="NZ_AP025305.1"/>
</dbReference>
<dbReference type="AlphaFoldDB" id="A0AAE3XIS8"/>
<accession>A0AAE3XIS8</accession>
<comment type="caution">
    <text evidence="1">The sequence shown here is derived from an EMBL/GenBank/DDBJ whole genome shotgun (WGS) entry which is preliminary data.</text>
</comment>
<dbReference type="EMBL" id="JAVDQD010000002">
    <property type="protein sequence ID" value="MDR6238506.1"/>
    <property type="molecule type" value="Genomic_DNA"/>
</dbReference>
<sequence>MYASQTPVQKKKTSFPSSIGSGGVIQRDVGFEVEVKNWRTWSPIDLKMLPVAVRRKNYGFRYPHESKEVLLKGDKYQLTADLPTDQSVPEFVTDPEPETPEGLKSTMDTFKRIENVVNILEREYRADGDKLPTVECLRQEGQVVREDAIFDTKGEVPDFHAQANVGLKISKIPDLLNRSGELPPSNSMNERLTRIKSVNTPPARLEMESMKNAHDKARLALDKFFGKHGDEMIFDQPSPELIGLVTLMVNYIECPMINFHTYTKGMFPVMARTDFASIYELLPDEEQQFFQQDDGLYFMRIFELVDFDPSFRCPHFMQEQFFTKGVRRENLHAPIQDLDHLSRELWIRNIPLGVDALTTKNYPGPDFQKEDLNTMGSWEGMFDKIGPQKQSVPIFELRRLQYTNNTEELGKIAHDVFLTIMALNNES</sequence>